<dbReference type="AlphaFoldDB" id="A0A432WTG1"/>
<evidence type="ECO:0000313" key="2">
    <source>
        <dbReference type="Proteomes" id="UP000286976"/>
    </source>
</evidence>
<dbReference type="EMBL" id="PIPQ01000017">
    <property type="protein sequence ID" value="RUO37059.1"/>
    <property type="molecule type" value="Genomic_DNA"/>
</dbReference>
<sequence>METLHQININGYRMFTMKKLIVAGAVFFPLFFSGSAWSSCEENVCQGHAEVITPAIKANAREVMVRVQPEAGANLWCQLYEGEYALLDDKAKQFDLHRSLFITAIASQSDIRVEFDPQSSVCTVSSVELIVP</sequence>
<protein>
    <submittedName>
        <fullName evidence="1">Uncharacterized protein</fullName>
    </submittedName>
</protein>
<organism evidence="1 2">
    <name type="scientific">Aliidiomarina taiwanensis</name>
    <dbReference type="NCBI Taxonomy" id="946228"/>
    <lineage>
        <taxon>Bacteria</taxon>
        <taxon>Pseudomonadati</taxon>
        <taxon>Pseudomonadota</taxon>
        <taxon>Gammaproteobacteria</taxon>
        <taxon>Alteromonadales</taxon>
        <taxon>Idiomarinaceae</taxon>
        <taxon>Aliidiomarina</taxon>
    </lineage>
</organism>
<accession>A0A432WTG1</accession>
<evidence type="ECO:0000313" key="1">
    <source>
        <dbReference type="EMBL" id="RUO37059.1"/>
    </source>
</evidence>
<keyword evidence="2" id="KW-1185">Reference proteome</keyword>
<gene>
    <name evidence="1" type="ORF">CWE15_11775</name>
</gene>
<proteinExistence type="predicted"/>
<name>A0A432WTG1_9GAMM</name>
<dbReference type="Proteomes" id="UP000286976">
    <property type="component" value="Unassembled WGS sequence"/>
</dbReference>
<reference evidence="1 2" key="1">
    <citation type="journal article" date="2011" name="Front. Microbiol.">
        <title>Genomic signatures of strain selection and enhancement in Bacillus atrophaeus var. globigii, a historical biowarfare simulant.</title>
        <authorList>
            <person name="Gibbons H.S."/>
            <person name="Broomall S.M."/>
            <person name="McNew L.A."/>
            <person name="Daligault H."/>
            <person name="Chapman C."/>
            <person name="Bruce D."/>
            <person name="Karavis M."/>
            <person name="Krepps M."/>
            <person name="McGregor P.A."/>
            <person name="Hong C."/>
            <person name="Park K.H."/>
            <person name="Akmal A."/>
            <person name="Feldman A."/>
            <person name="Lin J.S."/>
            <person name="Chang W.E."/>
            <person name="Higgs B.W."/>
            <person name="Demirev P."/>
            <person name="Lindquist J."/>
            <person name="Liem A."/>
            <person name="Fochler E."/>
            <person name="Read T.D."/>
            <person name="Tapia R."/>
            <person name="Johnson S."/>
            <person name="Bishop-Lilly K.A."/>
            <person name="Detter C."/>
            <person name="Han C."/>
            <person name="Sozhamannan S."/>
            <person name="Rosenzweig C.N."/>
            <person name="Skowronski E.W."/>
        </authorList>
    </citation>
    <scope>NUCLEOTIDE SEQUENCE [LARGE SCALE GENOMIC DNA]</scope>
    <source>
        <strain evidence="1 2">AIT1</strain>
    </source>
</reference>
<comment type="caution">
    <text evidence="1">The sequence shown here is derived from an EMBL/GenBank/DDBJ whole genome shotgun (WGS) entry which is preliminary data.</text>
</comment>